<dbReference type="GO" id="GO:0016491">
    <property type="term" value="F:oxidoreductase activity"/>
    <property type="evidence" value="ECO:0007669"/>
    <property type="project" value="UniProtKB-KW"/>
</dbReference>
<evidence type="ECO:0008006" key="5">
    <source>
        <dbReference type="Google" id="ProtNLM"/>
    </source>
</evidence>
<keyword evidence="4" id="KW-1185">Reference proteome</keyword>
<keyword evidence="2" id="KW-0560">Oxidoreductase</keyword>
<sequence length="331" mass="36558">MVMLRLTAEQYCRLPILVDEETCIGKTYVITGGNSGLGLETARHLVEASAERVVLAVRNLKAGEVAKNDIEKTTGRKGVVQVRHIDMSSYASVQSFVKKITAELDRIDSFICNAGIMTDAWSQSEGMETSIFVNVISTVFLGILMMPKLKECASKFNIKPTLVFIVSVLGYIAKGEMDKSRNGVIFDNLNDQKRANMDQRYALTKLVEECAVRQFASFCPVERTGVVITMVAPGLCTTGLGRDARTFTKIMHEALRVMMARTAEEGSRTILHGLVVGEEGHGKLLSGCKIKEFWVPTWLTNEEGQKLQKGIWGELVSRLESVQPGCISELK</sequence>
<evidence type="ECO:0000256" key="1">
    <source>
        <dbReference type="ARBA" id="ARBA00006484"/>
    </source>
</evidence>
<dbReference type="PRINTS" id="PR00081">
    <property type="entry name" value="GDHRDH"/>
</dbReference>
<dbReference type="Proteomes" id="UP000215289">
    <property type="component" value="Unassembled WGS sequence"/>
</dbReference>
<reference evidence="3 4" key="1">
    <citation type="submission" date="2018-08" db="EMBL/GenBank/DDBJ databases">
        <title>Draft genome sequences of two Aspergillus turcosus clinical strains isolated from bronchoalveolar lavage fluid: one azole-susceptible and the other azole-resistant.</title>
        <authorList>
            <person name="Parent-Michaud M."/>
            <person name="Dufresne P.J."/>
            <person name="Fournier E."/>
            <person name="Martineau C."/>
            <person name="Moreira S."/>
            <person name="Perkins V."/>
            <person name="De Repentigny L."/>
            <person name="Dufresne S.F."/>
        </authorList>
    </citation>
    <scope>NUCLEOTIDE SEQUENCE [LARGE SCALE GENOMIC DNA]</scope>
    <source>
        <strain evidence="3">HMR AF 1038</strain>
    </source>
</reference>
<evidence type="ECO:0000313" key="4">
    <source>
        <dbReference type="Proteomes" id="UP000215289"/>
    </source>
</evidence>
<dbReference type="PANTHER" id="PTHR43157">
    <property type="entry name" value="PHOSPHATIDYLINOSITOL-GLYCAN BIOSYNTHESIS CLASS F PROTEIN-RELATED"/>
    <property type="match status" value="1"/>
</dbReference>
<dbReference type="OrthoDB" id="542013at2759"/>
<protein>
    <recommendedName>
        <fullName evidence="5">Ketoreductase (KR) domain-containing protein</fullName>
    </recommendedName>
</protein>
<evidence type="ECO:0000313" key="3">
    <source>
        <dbReference type="EMBL" id="RLL94260.1"/>
    </source>
</evidence>
<dbReference type="AlphaFoldDB" id="A0A3R7F2K0"/>
<comment type="similarity">
    <text evidence="1">Belongs to the short-chain dehydrogenases/reductases (SDR) family.</text>
</comment>
<dbReference type="InterPro" id="IPR002347">
    <property type="entry name" value="SDR_fam"/>
</dbReference>
<dbReference type="STRING" id="1245748.A0A3R7F2K0"/>
<evidence type="ECO:0000256" key="2">
    <source>
        <dbReference type="ARBA" id="ARBA00023002"/>
    </source>
</evidence>
<dbReference type="SUPFAM" id="SSF51735">
    <property type="entry name" value="NAD(P)-binding Rossmann-fold domains"/>
    <property type="match status" value="1"/>
</dbReference>
<organism evidence="3 4">
    <name type="scientific">Aspergillus turcosus</name>
    <dbReference type="NCBI Taxonomy" id="1245748"/>
    <lineage>
        <taxon>Eukaryota</taxon>
        <taxon>Fungi</taxon>
        <taxon>Dikarya</taxon>
        <taxon>Ascomycota</taxon>
        <taxon>Pezizomycotina</taxon>
        <taxon>Eurotiomycetes</taxon>
        <taxon>Eurotiomycetidae</taxon>
        <taxon>Eurotiales</taxon>
        <taxon>Aspergillaceae</taxon>
        <taxon>Aspergillus</taxon>
        <taxon>Aspergillus subgen. Fumigati</taxon>
    </lineage>
</organism>
<dbReference type="Pfam" id="PF00106">
    <property type="entry name" value="adh_short"/>
    <property type="match status" value="1"/>
</dbReference>
<dbReference type="Gene3D" id="3.40.50.720">
    <property type="entry name" value="NAD(P)-binding Rossmann-like Domain"/>
    <property type="match status" value="1"/>
</dbReference>
<name>A0A3R7F2K0_9EURO</name>
<proteinExistence type="inferred from homology"/>
<gene>
    <name evidence="3" type="ORF">CFD26_101058</name>
</gene>
<dbReference type="EMBL" id="NIDN02000219">
    <property type="protein sequence ID" value="RLL94260.1"/>
    <property type="molecule type" value="Genomic_DNA"/>
</dbReference>
<dbReference type="InterPro" id="IPR036291">
    <property type="entry name" value="NAD(P)-bd_dom_sf"/>
</dbReference>
<dbReference type="PANTHER" id="PTHR43157:SF31">
    <property type="entry name" value="PHOSPHATIDYLINOSITOL-GLYCAN BIOSYNTHESIS CLASS F PROTEIN"/>
    <property type="match status" value="1"/>
</dbReference>
<accession>A0A3R7F2K0</accession>
<comment type="caution">
    <text evidence="3">The sequence shown here is derived from an EMBL/GenBank/DDBJ whole genome shotgun (WGS) entry which is preliminary data.</text>
</comment>